<feature type="transmembrane region" description="Helical" evidence="2">
    <location>
        <begin position="20"/>
        <end position="39"/>
    </location>
</feature>
<dbReference type="Proteomes" id="UP000190973">
    <property type="component" value="Unassembled WGS sequence"/>
</dbReference>
<keyword evidence="2" id="KW-1133">Transmembrane helix</keyword>
<gene>
    <name evidence="4" type="ORF">CLBCK_29720</name>
</gene>
<evidence type="ECO:0000259" key="3">
    <source>
        <dbReference type="SMART" id="SM00331"/>
    </source>
</evidence>
<dbReference type="AlphaFoldDB" id="A0A1S8S493"/>
<dbReference type="PANTHER" id="PTHR43156">
    <property type="entry name" value="STAGE II SPORULATION PROTEIN E-RELATED"/>
    <property type="match status" value="1"/>
</dbReference>
<keyword evidence="2" id="KW-0472">Membrane</keyword>
<dbReference type="Pfam" id="PF07228">
    <property type="entry name" value="SpoIIE"/>
    <property type="match status" value="1"/>
</dbReference>
<dbReference type="InterPro" id="IPR001932">
    <property type="entry name" value="PPM-type_phosphatase-like_dom"/>
</dbReference>
<dbReference type="SMART" id="SM00331">
    <property type="entry name" value="PP2C_SIG"/>
    <property type="match status" value="1"/>
</dbReference>
<dbReference type="Gene3D" id="3.60.40.10">
    <property type="entry name" value="PPM-type phosphatase domain"/>
    <property type="match status" value="1"/>
</dbReference>
<comment type="caution">
    <text evidence="4">The sequence shown here is derived from an EMBL/GenBank/DDBJ whole genome shotgun (WGS) entry which is preliminary data.</text>
</comment>
<organism evidence="4 5">
    <name type="scientific">Clostridium beijerinckii</name>
    <name type="common">Clostridium MP</name>
    <dbReference type="NCBI Taxonomy" id="1520"/>
    <lineage>
        <taxon>Bacteria</taxon>
        <taxon>Bacillati</taxon>
        <taxon>Bacillota</taxon>
        <taxon>Clostridia</taxon>
        <taxon>Eubacteriales</taxon>
        <taxon>Clostridiaceae</taxon>
        <taxon>Clostridium</taxon>
    </lineage>
</organism>
<feature type="transmembrane region" description="Helical" evidence="2">
    <location>
        <begin position="313"/>
        <end position="331"/>
    </location>
</feature>
<proteinExistence type="predicted"/>
<dbReference type="GO" id="GO:0016791">
    <property type="term" value="F:phosphatase activity"/>
    <property type="evidence" value="ECO:0007669"/>
    <property type="project" value="TreeGrafter"/>
</dbReference>
<protein>
    <submittedName>
        <fullName evidence="4">Stage II sporulation protein SpoIIE</fullName>
    </submittedName>
</protein>
<feature type="domain" description="PPM-type phosphatase" evidence="3">
    <location>
        <begin position="390"/>
        <end position="615"/>
    </location>
</feature>
<evidence type="ECO:0000313" key="4">
    <source>
        <dbReference type="EMBL" id="OOM60273.1"/>
    </source>
</evidence>
<accession>A0A1S8S493</accession>
<keyword evidence="1" id="KW-0378">Hydrolase</keyword>
<evidence type="ECO:0000313" key="5">
    <source>
        <dbReference type="Proteomes" id="UP000190973"/>
    </source>
</evidence>
<keyword evidence="2" id="KW-0812">Transmembrane</keyword>
<sequence>MKEKITGYSGSYIKNMFRIISIASGIICIAVIITAILGYTNTKESLINKAKSQDIVFIVKSMSAKIDSRISRAIETSYIFARDPLNIEWVKGEEQDKEYGKIIQSKMDSIANSYDYNNFFTAVIKSKHYYRANSKKNNDGENYIVLQEDNPEDKWFWNVLKSKKTIDFNIGYDSVTKNTFLFVNIIMGSVDNPVGITGVGMNINEITKEFKEFKVGKESNLWIIDDKGIIQLSDNVEDIGKKYSEFVPEGVVNNIENNSTDAKQEVKVSQYSKENNKIVDYSYCKLSSGDWTLFYEIPRTESISLLDSLRNNTIINVILVLAFFMILFYFISKKIANPYEQAILMNKELENKVNIRTQELRESNQKINDSIEYAKRLQESILPSLEELKKSFMENFVIWKPKDTVGGDFFWLREIEDVLVFVVGDCTGHGVPGAFMTMTVNAILHNIVNTINKEDPSMILQELHIQLRQALNKNSNPSSVDDGLDIAIFSIKKKASLIYAGANIELYIKREGEVKVFKPQTRGIGYRDIELKENLKNEIIQIQEGDIFIVTTDGFIHQNGGERKYPFGKKRLRNMIKECEFKDFESIKSKFENTMEVYKGNEEQRDDITVLGFKIK</sequence>
<dbReference type="InterPro" id="IPR036457">
    <property type="entry name" value="PPM-type-like_dom_sf"/>
</dbReference>
<dbReference type="PANTHER" id="PTHR43156:SF9">
    <property type="entry name" value="HAMP DOMAIN-CONTAINING PROTEIN"/>
    <property type="match status" value="1"/>
</dbReference>
<evidence type="ECO:0000256" key="2">
    <source>
        <dbReference type="SAM" id="Phobius"/>
    </source>
</evidence>
<dbReference type="EMBL" id="LZZI01000054">
    <property type="protein sequence ID" value="OOM60273.1"/>
    <property type="molecule type" value="Genomic_DNA"/>
</dbReference>
<name>A0A1S8S493_CLOBE</name>
<dbReference type="InterPro" id="IPR052016">
    <property type="entry name" value="Bact_Sigma-Reg"/>
</dbReference>
<dbReference type="Gene3D" id="3.30.450.20">
    <property type="entry name" value="PAS domain"/>
    <property type="match status" value="1"/>
</dbReference>
<evidence type="ECO:0000256" key="1">
    <source>
        <dbReference type="ARBA" id="ARBA00022801"/>
    </source>
</evidence>
<reference evidence="4 5" key="1">
    <citation type="submission" date="2016-05" db="EMBL/GenBank/DDBJ databases">
        <title>Microbial solvent formation.</title>
        <authorList>
            <person name="Poehlein A."/>
            <person name="Montoya Solano J.D."/>
            <person name="Flitsch S."/>
            <person name="Krabben P."/>
            <person name="Duerre P."/>
            <person name="Daniel R."/>
        </authorList>
    </citation>
    <scope>NUCLEOTIDE SEQUENCE [LARGE SCALE GENOMIC DNA]</scope>
    <source>
        <strain evidence="4 5">DSM 53</strain>
    </source>
</reference>